<reference evidence="11 12" key="1">
    <citation type="journal article" date="2016" name="Nat. Commun.">
        <title>Thousands of microbial genomes shed light on interconnected biogeochemical processes in an aquifer system.</title>
        <authorList>
            <person name="Anantharaman K."/>
            <person name="Brown C.T."/>
            <person name="Hug L.A."/>
            <person name="Sharon I."/>
            <person name="Castelle C.J."/>
            <person name="Probst A.J."/>
            <person name="Thomas B.C."/>
            <person name="Singh A."/>
            <person name="Wilkins M.J."/>
            <person name="Karaoz U."/>
            <person name="Brodie E.L."/>
            <person name="Williams K.H."/>
            <person name="Hubbard S.S."/>
            <person name="Banfield J.F."/>
        </authorList>
    </citation>
    <scope>NUCLEOTIDE SEQUENCE [LARGE SCALE GENOMIC DNA]</scope>
</reference>
<comment type="function">
    <text evidence="9">The RuvA-RuvB-RuvC complex processes Holliday junction (HJ) DNA during genetic recombination and DNA repair, while the RuvA-RuvB complex plays an important role in the rescue of blocked DNA replication forks via replication fork reversal (RFR). RuvA specifically binds to HJ cruciform DNA, conferring on it an open structure. The RuvB hexamer acts as an ATP-dependent pump, pulling dsDNA into and through the RuvAB complex. RuvB forms 2 homohexamers on either side of HJ DNA bound by 1 or 2 RuvA tetramers; 4 subunits per hexamer contact DNA at a time. Coordinated motions by a converter formed by DNA-disengaged RuvB subunits stimulates ATP hydrolysis and nucleotide exchange. Immobilization of the converter enables RuvB to convert the ATP-contained energy into a lever motion, pulling 2 nucleotides of DNA out of the RuvA tetramer per ATP hydrolyzed, thus driving DNA branch migration. The RuvB motors rotate together with the DNA substrate, which together with the progressing nucleotide cycle form the mechanistic basis for DNA recombination by continuous HJ branch migration. Branch migration allows RuvC to scan DNA until it finds its consensus sequence, where it cleaves and resolves cruciform DNA.</text>
</comment>
<comment type="caution">
    <text evidence="9">Lacks conserved residue(s) required for the propagation of feature annotation.</text>
</comment>
<evidence type="ECO:0000313" key="12">
    <source>
        <dbReference type="Proteomes" id="UP000177281"/>
    </source>
</evidence>
<evidence type="ECO:0000313" key="11">
    <source>
        <dbReference type="EMBL" id="OGE94598.1"/>
    </source>
</evidence>
<keyword evidence="6 9" id="KW-0238">DNA-binding</keyword>
<feature type="binding site" evidence="9">
    <location>
        <position position="170"/>
    </location>
    <ligand>
        <name>ATP</name>
        <dbReference type="ChEBI" id="CHEBI:30616"/>
    </ligand>
</feature>
<dbReference type="HAMAP" id="MF_00016">
    <property type="entry name" value="DNA_HJ_migration_RuvB"/>
    <property type="match status" value="1"/>
</dbReference>
<keyword evidence="5 9" id="KW-0067">ATP-binding</keyword>
<dbReference type="InterPro" id="IPR003593">
    <property type="entry name" value="AAA+_ATPase"/>
</dbReference>
<keyword evidence="3 9" id="KW-0227">DNA damage</keyword>
<dbReference type="Pfam" id="PF05491">
    <property type="entry name" value="WHD_RuvB"/>
    <property type="match status" value="1"/>
</dbReference>
<keyword evidence="1 9" id="KW-0963">Cytoplasm</keyword>
<dbReference type="InterPro" id="IPR041445">
    <property type="entry name" value="AAA_lid_4"/>
</dbReference>
<dbReference type="EC" id="3.6.4.-" evidence="9"/>
<dbReference type="STRING" id="1817841.A3B10_00090"/>
<feature type="binding site" evidence="9">
    <location>
        <position position="66"/>
    </location>
    <ligand>
        <name>ATP</name>
        <dbReference type="ChEBI" id="CHEBI:30616"/>
    </ligand>
</feature>
<comment type="domain">
    <text evidence="9">Has 3 domains, the large (RuvB-L) and small ATPase (RuvB-S) domains and the C-terminal head (RuvB-H) domain. The head domain binds DNA, while the ATPase domains jointly bind ATP, ADP or are empty depending on the state of the subunit in the translocation cycle. During a single DNA translocation step the structure of each domain remains the same, but their relative positions change.</text>
</comment>
<evidence type="ECO:0000256" key="2">
    <source>
        <dbReference type="ARBA" id="ARBA00022741"/>
    </source>
</evidence>
<feature type="region of interest" description="Head domain (RuvB-H)" evidence="9">
    <location>
        <begin position="254"/>
        <end position="337"/>
    </location>
</feature>
<dbReference type="PANTHER" id="PTHR42848">
    <property type="match status" value="1"/>
</dbReference>
<dbReference type="GO" id="GO:0016887">
    <property type="term" value="F:ATP hydrolysis activity"/>
    <property type="evidence" value="ECO:0007669"/>
    <property type="project" value="RHEA"/>
</dbReference>
<proteinExistence type="inferred from homology"/>
<dbReference type="InterPro" id="IPR036388">
    <property type="entry name" value="WH-like_DNA-bd_sf"/>
</dbReference>
<dbReference type="Gene3D" id="1.10.10.10">
    <property type="entry name" value="Winged helix-like DNA-binding domain superfamily/Winged helix DNA-binding domain"/>
    <property type="match status" value="1"/>
</dbReference>
<dbReference type="GO" id="GO:0000400">
    <property type="term" value="F:four-way junction DNA binding"/>
    <property type="evidence" value="ECO:0007669"/>
    <property type="project" value="UniProtKB-UniRule"/>
</dbReference>
<gene>
    <name evidence="9" type="primary">ruvB</name>
    <name evidence="11" type="ORF">A3B10_00090</name>
</gene>
<feature type="binding site" evidence="9">
    <location>
        <position position="309"/>
    </location>
    <ligand>
        <name>DNA</name>
        <dbReference type="ChEBI" id="CHEBI:16991"/>
    </ligand>
</feature>
<feature type="binding site" evidence="9">
    <location>
        <position position="217"/>
    </location>
    <ligand>
        <name>ATP</name>
        <dbReference type="ChEBI" id="CHEBI:30616"/>
    </ligand>
</feature>
<evidence type="ECO:0000256" key="3">
    <source>
        <dbReference type="ARBA" id="ARBA00022763"/>
    </source>
</evidence>
<feature type="binding site" evidence="9">
    <location>
        <position position="20"/>
    </location>
    <ligand>
        <name>ATP</name>
        <dbReference type="ChEBI" id="CHEBI:30616"/>
    </ligand>
</feature>
<dbReference type="GO" id="GO:0005524">
    <property type="term" value="F:ATP binding"/>
    <property type="evidence" value="ECO:0007669"/>
    <property type="project" value="UniProtKB-UniRule"/>
</dbReference>
<comment type="subunit">
    <text evidence="9">Homohexamer. Forms an RuvA(8)-RuvB(12)-Holliday junction (HJ) complex. HJ DNA is sandwiched between 2 RuvA tetramers; dsDNA enters through RuvA and exits via RuvB. An RuvB hexamer assembles on each DNA strand where it exits the tetramer. Each RuvB hexamer is contacted by two RuvA subunits (via domain III) on 2 adjacent RuvB subunits; this complex drives branch migration. In the full resolvosome a probable DNA-RuvA(4)-RuvB(12)-RuvC(2) complex forms which resolves the HJ.</text>
</comment>
<comment type="subcellular location">
    <subcellularLocation>
        <location evidence="9">Cytoplasm</location>
    </subcellularLocation>
</comment>
<dbReference type="GO" id="GO:0005737">
    <property type="term" value="C:cytoplasm"/>
    <property type="evidence" value="ECO:0007669"/>
    <property type="project" value="UniProtKB-SubCell"/>
</dbReference>
<name>A0A1F5PXD6_9BACT</name>
<accession>A0A1F5PXD6</accession>
<evidence type="ECO:0000256" key="1">
    <source>
        <dbReference type="ARBA" id="ARBA00022490"/>
    </source>
</evidence>
<dbReference type="NCBIfam" id="TIGR00635">
    <property type="entry name" value="ruvB"/>
    <property type="match status" value="1"/>
</dbReference>
<dbReference type="Proteomes" id="UP000177281">
    <property type="component" value="Unassembled WGS sequence"/>
</dbReference>
<evidence type="ECO:0000256" key="7">
    <source>
        <dbReference type="ARBA" id="ARBA00023172"/>
    </source>
</evidence>
<evidence type="ECO:0000256" key="8">
    <source>
        <dbReference type="ARBA" id="ARBA00023204"/>
    </source>
</evidence>
<feature type="region of interest" description="Small ATPAse domain (RuvB-S)" evidence="9">
    <location>
        <begin position="181"/>
        <end position="251"/>
    </location>
</feature>
<dbReference type="PANTHER" id="PTHR42848:SF1">
    <property type="entry name" value="HOLLIDAY JUNCTION BRANCH MIGRATION COMPLEX SUBUNIT RUVB"/>
    <property type="match status" value="1"/>
</dbReference>
<keyword evidence="11" id="KW-0347">Helicase</keyword>
<keyword evidence="4 9" id="KW-0378">Hydrolase</keyword>
<comment type="caution">
    <text evidence="11">The sequence shown here is derived from an EMBL/GenBank/DDBJ whole genome shotgun (WGS) entry which is preliminary data.</text>
</comment>
<dbReference type="InterPro" id="IPR004605">
    <property type="entry name" value="DNA_helicase_Holl-junc_RuvB"/>
</dbReference>
<dbReference type="SMART" id="SM00382">
    <property type="entry name" value="AAA"/>
    <property type="match status" value="1"/>
</dbReference>
<evidence type="ECO:0000259" key="10">
    <source>
        <dbReference type="SMART" id="SM00382"/>
    </source>
</evidence>
<sequence length="337" mass="37165">MDIINPVPDASETLFEVTLRPQKLSEYIGQEKIKESLKILIDAASGRKETLEHLLLYGPPGLGKTTLAHIIAKEGKVGIKITSGPAIEKSGDLASLLTNLSENDILFIDEIHRLNKTVEEILYPAMEEYSLDIVLGKGAGAKALRLDLPKFTLIGATTRIGMLSAPLRDRFGMTYRLDYYEEPEIEKIIERSAKILNIKIESTGRAEVAKRARRTPRIANRLLKRVRDYAQVRAGGKITEQVAHDALNMLEVDDLGLDNNDRRILEALIEKFGGGPVGITSIAAATSEDAGTIEDIYEPYLLRLGLIAKTPKGRVATPAAYDHLKKPINKPLTKPLL</sequence>
<comment type="catalytic activity">
    <reaction evidence="9">
        <text>ATP + H2O = ADP + phosphate + H(+)</text>
        <dbReference type="Rhea" id="RHEA:13065"/>
        <dbReference type="ChEBI" id="CHEBI:15377"/>
        <dbReference type="ChEBI" id="CHEBI:15378"/>
        <dbReference type="ChEBI" id="CHEBI:30616"/>
        <dbReference type="ChEBI" id="CHEBI:43474"/>
        <dbReference type="ChEBI" id="CHEBI:456216"/>
    </reaction>
</comment>
<dbReference type="InterPro" id="IPR008823">
    <property type="entry name" value="RuvB_wg_C"/>
</dbReference>
<dbReference type="GO" id="GO:0009378">
    <property type="term" value="F:four-way junction helicase activity"/>
    <property type="evidence" value="ECO:0007669"/>
    <property type="project" value="InterPro"/>
</dbReference>
<dbReference type="Gene3D" id="1.10.8.60">
    <property type="match status" value="1"/>
</dbReference>
<feature type="binding site" evidence="9">
    <location>
        <position position="64"/>
    </location>
    <ligand>
        <name>ATP</name>
        <dbReference type="ChEBI" id="CHEBI:30616"/>
    </ligand>
</feature>
<evidence type="ECO:0000256" key="9">
    <source>
        <dbReference type="HAMAP-Rule" id="MF_00016"/>
    </source>
</evidence>
<feature type="binding site" evidence="9">
    <location>
        <position position="61"/>
    </location>
    <ligand>
        <name>ATP</name>
        <dbReference type="ChEBI" id="CHEBI:30616"/>
    </ligand>
</feature>
<feature type="binding site" evidence="9">
    <location>
        <position position="314"/>
    </location>
    <ligand>
        <name>DNA</name>
        <dbReference type="ChEBI" id="CHEBI:16991"/>
    </ligand>
</feature>
<comment type="similarity">
    <text evidence="9">Belongs to the RuvB family.</text>
</comment>
<feature type="binding site" evidence="9">
    <location>
        <position position="65"/>
    </location>
    <ligand>
        <name>ATP</name>
        <dbReference type="ChEBI" id="CHEBI:30616"/>
    </ligand>
</feature>
<dbReference type="SUPFAM" id="SSF46785">
    <property type="entry name" value="Winged helix' DNA-binding domain"/>
    <property type="match status" value="1"/>
</dbReference>
<dbReference type="SUPFAM" id="SSF52540">
    <property type="entry name" value="P-loop containing nucleoside triphosphate hydrolases"/>
    <property type="match status" value="1"/>
</dbReference>
<dbReference type="InterPro" id="IPR036390">
    <property type="entry name" value="WH_DNA-bd_sf"/>
</dbReference>
<keyword evidence="7 9" id="KW-0233">DNA recombination</keyword>
<evidence type="ECO:0000256" key="5">
    <source>
        <dbReference type="ARBA" id="ARBA00022840"/>
    </source>
</evidence>
<dbReference type="GO" id="GO:0006310">
    <property type="term" value="P:DNA recombination"/>
    <property type="evidence" value="ECO:0007669"/>
    <property type="project" value="UniProtKB-UniRule"/>
</dbReference>
<feature type="domain" description="AAA+ ATPase" evidence="10">
    <location>
        <begin position="50"/>
        <end position="178"/>
    </location>
</feature>
<dbReference type="NCBIfam" id="NF000868">
    <property type="entry name" value="PRK00080.1"/>
    <property type="match status" value="1"/>
</dbReference>
<keyword evidence="2 9" id="KW-0547">Nucleotide-binding</keyword>
<dbReference type="GO" id="GO:0048476">
    <property type="term" value="C:Holliday junction resolvase complex"/>
    <property type="evidence" value="ECO:0007669"/>
    <property type="project" value="UniProtKB-UniRule"/>
</dbReference>
<dbReference type="Pfam" id="PF05496">
    <property type="entry name" value="RuvB_N"/>
    <property type="match status" value="1"/>
</dbReference>
<dbReference type="CDD" id="cd00009">
    <property type="entry name" value="AAA"/>
    <property type="match status" value="1"/>
</dbReference>
<dbReference type="Gene3D" id="3.40.50.300">
    <property type="entry name" value="P-loop containing nucleotide triphosphate hydrolases"/>
    <property type="match status" value="1"/>
</dbReference>
<dbReference type="GO" id="GO:0006281">
    <property type="term" value="P:DNA repair"/>
    <property type="evidence" value="ECO:0007669"/>
    <property type="project" value="UniProtKB-UniRule"/>
</dbReference>
<dbReference type="InterPro" id="IPR027417">
    <property type="entry name" value="P-loop_NTPase"/>
</dbReference>
<protein>
    <recommendedName>
        <fullName evidence="9">Holliday junction branch migration complex subunit RuvB</fullName>
        <ecNumber evidence="9">3.6.4.-</ecNumber>
    </recommendedName>
</protein>
<evidence type="ECO:0000256" key="6">
    <source>
        <dbReference type="ARBA" id="ARBA00023125"/>
    </source>
</evidence>
<feature type="binding site" evidence="9">
    <location>
        <position position="180"/>
    </location>
    <ligand>
        <name>ATP</name>
        <dbReference type="ChEBI" id="CHEBI:30616"/>
    </ligand>
</feature>
<feature type="binding site" evidence="9">
    <location>
        <position position="19"/>
    </location>
    <ligand>
        <name>ATP</name>
        <dbReference type="ChEBI" id="CHEBI:30616"/>
    </ligand>
</feature>
<organism evidence="11 12">
    <name type="scientific">Candidatus Doudnabacteria bacterium RIFCSPLOWO2_01_FULL_44_21</name>
    <dbReference type="NCBI Taxonomy" id="1817841"/>
    <lineage>
        <taxon>Bacteria</taxon>
        <taxon>Candidatus Doudnaibacteriota</taxon>
    </lineage>
</organism>
<dbReference type="AlphaFoldDB" id="A0A1F5PXD6"/>
<dbReference type="EMBL" id="MFFB01000013">
    <property type="protein sequence ID" value="OGE94598.1"/>
    <property type="molecule type" value="Genomic_DNA"/>
</dbReference>
<evidence type="ECO:0000256" key="4">
    <source>
        <dbReference type="ARBA" id="ARBA00022801"/>
    </source>
</evidence>
<dbReference type="Pfam" id="PF17864">
    <property type="entry name" value="AAA_lid_4"/>
    <property type="match status" value="1"/>
</dbReference>
<feature type="binding site" evidence="9">
    <location>
        <position position="65"/>
    </location>
    <ligand>
        <name>Mg(2+)</name>
        <dbReference type="ChEBI" id="CHEBI:18420"/>
    </ligand>
</feature>
<dbReference type="InterPro" id="IPR008824">
    <property type="entry name" value="RuvB-like_N"/>
</dbReference>
<keyword evidence="8 9" id="KW-0234">DNA repair</keyword>